<accession>A0ABS6URU5</accession>
<evidence type="ECO:0000256" key="1">
    <source>
        <dbReference type="SAM" id="MobiDB-lite"/>
    </source>
</evidence>
<organism evidence="2 3">
    <name type="scientific">Pseudonocardia abyssalis</name>
    <dbReference type="NCBI Taxonomy" id="2792008"/>
    <lineage>
        <taxon>Bacteria</taxon>
        <taxon>Bacillati</taxon>
        <taxon>Actinomycetota</taxon>
        <taxon>Actinomycetes</taxon>
        <taxon>Pseudonocardiales</taxon>
        <taxon>Pseudonocardiaceae</taxon>
        <taxon>Pseudonocardia</taxon>
    </lineage>
</organism>
<feature type="region of interest" description="Disordered" evidence="1">
    <location>
        <begin position="81"/>
        <end position="103"/>
    </location>
</feature>
<dbReference type="Proteomes" id="UP000694287">
    <property type="component" value="Unassembled WGS sequence"/>
</dbReference>
<reference evidence="2 3" key="1">
    <citation type="submission" date="2020-11" db="EMBL/GenBank/DDBJ databases">
        <title>Pseudonocardia abyssalis sp. nov. and Pseudonocardia oceani sp. nov., description and phylogenomic analysis of two novel actinomycetes isolated from the deep Southern Ocean.</title>
        <authorList>
            <person name="Parra J."/>
        </authorList>
    </citation>
    <scope>NUCLEOTIDE SEQUENCE [LARGE SCALE GENOMIC DNA]</scope>
    <source>
        <strain evidence="2 3">KRD-168</strain>
    </source>
</reference>
<evidence type="ECO:0000313" key="2">
    <source>
        <dbReference type="EMBL" id="MBW0134978.1"/>
    </source>
</evidence>
<protein>
    <submittedName>
        <fullName evidence="2">Uncharacterized protein</fullName>
    </submittedName>
</protein>
<dbReference type="EMBL" id="JADQDK010000001">
    <property type="protein sequence ID" value="MBW0134978.1"/>
    <property type="molecule type" value="Genomic_DNA"/>
</dbReference>
<comment type="caution">
    <text evidence="2">The sequence shown here is derived from an EMBL/GenBank/DDBJ whole genome shotgun (WGS) entry which is preliminary data.</text>
</comment>
<proteinExistence type="predicted"/>
<dbReference type="RefSeq" id="WP_218616039.1">
    <property type="nucleotide sequence ID" value="NZ_JADQDK010000001.1"/>
</dbReference>
<evidence type="ECO:0000313" key="3">
    <source>
        <dbReference type="Proteomes" id="UP000694287"/>
    </source>
</evidence>
<sequence length="103" mass="11566">MSNADDNMSDTVFTVHVMRPDDVGAVEIVFVDQLRACAYAADRSRDHRVLSASVTRFVVGQLGTRHSVAWYVDGIEQPQRFDRQLYPTSGDDHGTTTTPKRRP</sequence>
<keyword evidence="3" id="KW-1185">Reference proteome</keyword>
<name>A0ABS6URU5_9PSEU</name>
<gene>
    <name evidence="2" type="ORF">I4I81_12015</name>
</gene>